<dbReference type="RefSeq" id="XP_040629305.1">
    <property type="nucleotide sequence ID" value="XM_040768447.1"/>
</dbReference>
<organism evidence="2 3">
    <name type="scientific">Dacryopinax primogenitus (strain DJM 731)</name>
    <name type="common">Brown rot fungus</name>
    <dbReference type="NCBI Taxonomy" id="1858805"/>
    <lineage>
        <taxon>Eukaryota</taxon>
        <taxon>Fungi</taxon>
        <taxon>Dikarya</taxon>
        <taxon>Basidiomycota</taxon>
        <taxon>Agaricomycotina</taxon>
        <taxon>Dacrymycetes</taxon>
        <taxon>Dacrymycetales</taxon>
        <taxon>Dacrymycetaceae</taxon>
        <taxon>Dacryopinax</taxon>
    </lineage>
</organism>
<dbReference type="HOGENOM" id="CLU_069175_0_0_1"/>
<dbReference type="EMBL" id="JH795862">
    <property type="protein sequence ID" value="EJU02411.1"/>
    <property type="molecule type" value="Genomic_DNA"/>
</dbReference>
<dbReference type="GeneID" id="63683509"/>
<feature type="region of interest" description="Disordered" evidence="1">
    <location>
        <begin position="122"/>
        <end position="144"/>
    </location>
</feature>
<evidence type="ECO:0000313" key="3">
    <source>
        <dbReference type="Proteomes" id="UP000030653"/>
    </source>
</evidence>
<sequence length="223" mass="24103">MPAAAFHDYPKYAPGAELLPIPSKLGANMTTESMAASLPSEKPLMAPDLHANPAFVKKYAEPYHTVVKEHKRSTSLSCKLEEVLLPILGSLAKQLAAAQHPADVVGKPSTLLGKEAGDFDMPDLGDLPLADGNQAEDQQKAKEKMEREMDKLEKQREKEQVMWDAAPAMGKGGVCMQTSTGTPFYVHTPLPVVFNDYPPHISEEALSPAAAIPESLPHLDLPS</sequence>
<keyword evidence="3" id="KW-1185">Reference proteome</keyword>
<evidence type="ECO:0000313" key="2">
    <source>
        <dbReference type="EMBL" id="EJU02411.1"/>
    </source>
</evidence>
<dbReference type="AlphaFoldDB" id="M5FWS5"/>
<accession>M5FWS5</accession>
<evidence type="ECO:0000256" key="1">
    <source>
        <dbReference type="SAM" id="MobiDB-lite"/>
    </source>
</evidence>
<gene>
    <name evidence="2" type="ORF">DACRYDRAFT_107330</name>
</gene>
<name>M5FWS5_DACPD</name>
<protein>
    <submittedName>
        <fullName evidence="2">Uncharacterized protein</fullName>
    </submittedName>
</protein>
<dbReference type="Proteomes" id="UP000030653">
    <property type="component" value="Unassembled WGS sequence"/>
</dbReference>
<proteinExistence type="predicted"/>
<reference evidence="2 3" key="1">
    <citation type="journal article" date="2012" name="Science">
        <title>The Paleozoic origin of enzymatic lignin decomposition reconstructed from 31 fungal genomes.</title>
        <authorList>
            <person name="Floudas D."/>
            <person name="Binder M."/>
            <person name="Riley R."/>
            <person name="Barry K."/>
            <person name="Blanchette R.A."/>
            <person name="Henrissat B."/>
            <person name="Martinez A.T."/>
            <person name="Otillar R."/>
            <person name="Spatafora J.W."/>
            <person name="Yadav J.S."/>
            <person name="Aerts A."/>
            <person name="Benoit I."/>
            <person name="Boyd A."/>
            <person name="Carlson A."/>
            <person name="Copeland A."/>
            <person name="Coutinho P.M."/>
            <person name="de Vries R.P."/>
            <person name="Ferreira P."/>
            <person name="Findley K."/>
            <person name="Foster B."/>
            <person name="Gaskell J."/>
            <person name="Glotzer D."/>
            <person name="Gorecki P."/>
            <person name="Heitman J."/>
            <person name="Hesse C."/>
            <person name="Hori C."/>
            <person name="Igarashi K."/>
            <person name="Jurgens J.A."/>
            <person name="Kallen N."/>
            <person name="Kersten P."/>
            <person name="Kohler A."/>
            <person name="Kuees U."/>
            <person name="Kumar T.K.A."/>
            <person name="Kuo A."/>
            <person name="LaButti K."/>
            <person name="Larrondo L.F."/>
            <person name="Lindquist E."/>
            <person name="Ling A."/>
            <person name="Lombard V."/>
            <person name="Lucas S."/>
            <person name="Lundell T."/>
            <person name="Martin R."/>
            <person name="McLaughlin D.J."/>
            <person name="Morgenstern I."/>
            <person name="Morin E."/>
            <person name="Murat C."/>
            <person name="Nagy L.G."/>
            <person name="Nolan M."/>
            <person name="Ohm R.A."/>
            <person name="Patyshakuliyeva A."/>
            <person name="Rokas A."/>
            <person name="Ruiz-Duenas F.J."/>
            <person name="Sabat G."/>
            <person name="Salamov A."/>
            <person name="Samejima M."/>
            <person name="Schmutz J."/>
            <person name="Slot J.C."/>
            <person name="St John F."/>
            <person name="Stenlid J."/>
            <person name="Sun H."/>
            <person name="Sun S."/>
            <person name="Syed K."/>
            <person name="Tsang A."/>
            <person name="Wiebenga A."/>
            <person name="Young D."/>
            <person name="Pisabarro A."/>
            <person name="Eastwood D.C."/>
            <person name="Martin F."/>
            <person name="Cullen D."/>
            <person name="Grigoriev I.V."/>
            <person name="Hibbett D.S."/>
        </authorList>
    </citation>
    <scope>NUCLEOTIDE SEQUENCE [LARGE SCALE GENOMIC DNA]</scope>
    <source>
        <strain evidence="2 3">DJM-731 SS1</strain>
    </source>
</reference>